<dbReference type="PROSITE" id="PS01124">
    <property type="entry name" value="HTH_ARAC_FAMILY_2"/>
    <property type="match status" value="1"/>
</dbReference>
<protein>
    <submittedName>
        <fullName evidence="5">Helix-turn-helix domain-containing protein</fullName>
    </submittedName>
</protein>
<evidence type="ECO:0000256" key="1">
    <source>
        <dbReference type="ARBA" id="ARBA00023015"/>
    </source>
</evidence>
<name>A0A6P1VRS1_9BACT</name>
<dbReference type="GO" id="GO:0003700">
    <property type="term" value="F:DNA-binding transcription factor activity"/>
    <property type="evidence" value="ECO:0007669"/>
    <property type="project" value="InterPro"/>
</dbReference>
<feature type="domain" description="HTH araC/xylS-type" evidence="4">
    <location>
        <begin position="175"/>
        <end position="273"/>
    </location>
</feature>
<evidence type="ECO:0000313" key="5">
    <source>
        <dbReference type="EMBL" id="QHV94319.1"/>
    </source>
</evidence>
<dbReference type="KEGG" id="senf:GJR95_04475"/>
<dbReference type="InterPro" id="IPR018060">
    <property type="entry name" value="HTH_AraC"/>
</dbReference>
<proteinExistence type="predicted"/>
<dbReference type="Gene3D" id="1.10.10.60">
    <property type="entry name" value="Homeodomain-like"/>
    <property type="match status" value="1"/>
</dbReference>
<evidence type="ECO:0000313" key="6">
    <source>
        <dbReference type="Proteomes" id="UP000464577"/>
    </source>
</evidence>
<dbReference type="InterPro" id="IPR050204">
    <property type="entry name" value="AraC_XylS_family_regulators"/>
</dbReference>
<keyword evidence="2" id="KW-0238">DNA-binding</keyword>
<dbReference type="PANTHER" id="PTHR46796">
    <property type="entry name" value="HTH-TYPE TRANSCRIPTIONAL ACTIVATOR RHAS-RELATED"/>
    <property type="match status" value="1"/>
</dbReference>
<organism evidence="5 6">
    <name type="scientific">Spirosoma endbachense</name>
    <dbReference type="NCBI Taxonomy" id="2666025"/>
    <lineage>
        <taxon>Bacteria</taxon>
        <taxon>Pseudomonadati</taxon>
        <taxon>Bacteroidota</taxon>
        <taxon>Cytophagia</taxon>
        <taxon>Cytophagales</taxon>
        <taxon>Cytophagaceae</taxon>
        <taxon>Spirosoma</taxon>
    </lineage>
</organism>
<sequence length="285" mass="32293">MQSKSLSYSMIHQRILPHPALQPFVKEYMLFHFVFSPAMPTFVQALPPLPEHGLEFLPKGLATAINQQTGASSQETPCVIFGQPISRINFVMPSEDYLVIRVIFQPGGLFRLLGRLSLVEFTDKIADAEQVFDPSMRLVNEQLLHAKSYPEMIQIIDAFLLVKVRRVKAELHSVDKIGQFLQHNPTRFSLDWLASQACLSPRQVERKFVERMGIGPKLYCRIARFHQAFTYKSMHANLDWLTVAVKFGYTDFQHLSKDIKEFAGVSPNTLLSESALSPATMLGLA</sequence>
<evidence type="ECO:0000256" key="3">
    <source>
        <dbReference type="ARBA" id="ARBA00023163"/>
    </source>
</evidence>
<evidence type="ECO:0000256" key="2">
    <source>
        <dbReference type="ARBA" id="ARBA00023125"/>
    </source>
</evidence>
<keyword evidence="3" id="KW-0804">Transcription</keyword>
<dbReference type="PANTHER" id="PTHR46796:SF13">
    <property type="entry name" value="HTH-TYPE TRANSCRIPTIONAL ACTIVATOR RHAS"/>
    <property type="match status" value="1"/>
</dbReference>
<reference evidence="5 6" key="1">
    <citation type="submission" date="2019-11" db="EMBL/GenBank/DDBJ databases">
        <title>Spirosoma endbachense sp. nov., isolated from a natural salt meadow.</title>
        <authorList>
            <person name="Rojas J."/>
            <person name="Ambika Manirajan B."/>
            <person name="Ratering S."/>
            <person name="Suarez C."/>
            <person name="Geissler-Plaum R."/>
            <person name="Schnell S."/>
        </authorList>
    </citation>
    <scope>NUCLEOTIDE SEQUENCE [LARGE SCALE GENOMIC DNA]</scope>
    <source>
        <strain evidence="5 6">I-24</strain>
    </source>
</reference>
<dbReference type="Pfam" id="PF12833">
    <property type="entry name" value="HTH_18"/>
    <property type="match status" value="1"/>
</dbReference>
<evidence type="ECO:0000259" key="4">
    <source>
        <dbReference type="PROSITE" id="PS01124"/>
    </source>
</evidence>
<dbReference type="Proteomes" id="UP000464577">
    <property type="component" value="Chromosome"/>
</dbReference>
<dbReference type="AlphaFoldDB" id="A0A6P1VRS1"/>
<dbReference type="SMART" id="SM00342">
    <property type="entry name" value="HTH_ARAC"/>
    <property type="match status" value="1"/>
</dbReference>
<keyword evidence="6" id="KW-1185">Reference proteome</keyword>
<keyword evidence="1" id="KW-0805">Transcription regulation</keyword>
<dbReference type="EMBL" id="CP045997">
    <property type="protein sequence ID" value="QHV94319.1"/>
    <property type="molecule type" value="Genomic_DNA"/>
</dbReference>
<gene>
    <name evidence="5" type="ORF">GJR95_04475</name>
</gene>
<dbReference type="GO" id="GO:0043565">
    <property type="term" value="F:sequence-specific DNA binding"/>
    <property type="evidence" value="ECO:0007669"/>
    <property type="project" value="InterPro"/>
</dbReference>
<accession>A0A6P1VRS1</accession>